<dbReference type="Gene3D" id="1.10.10.10">
    <property type="entry name" value="Winged helix-like DNA-binding domain superfamily/Winged helix DNA-binding domain"/>
    <property type="match status" value="1"/>
</dbReference>
<accession>A0A921ILC0</accession>
<feature type="non-terminal residue" evidence="2">
    <location>
        <position position="162"/>
    </location>
</feature>
<dbReference type="AlphaFoldDB" id="A0A921ILC0"/>
<sequence>MKHDLYKLAEQYHLSNSEQALLQAVVEAADQNAQYSVREFAARNYTSPAAIIRLSKKLGYTGYTDMVYRLQFLLQNEISNRTHASHITSFIGEIPPEQIHSFLALLAKNRQGPILITGTGFCAPLRDFLVRKLLVLGYHAIGTNSYEVYENNALQAKLVIAI</sequence>
<evidence type="ECO:0000313" key="3">
    <source>
        <dbReference type="Proteomes" id="UP000782880"/>
    </source>
</evidence>
<comment type="caution">
    <text evidence="2">The sequence shown here is derived from an EMBL/GenBank/DDBJ whole genome shotgun (WGS) entry which is preliminary data.</text>
</comment>
<dbReference type="GO" id="GO:0097367">
    <property type="term" value="F:carbohydrate derivative binding"/>
    <property type="evidence" value="ECO:0007669"/>
    <property type="project" value="InterPro"/>
</dbReference>
<reference evidence="2" key="1">
    <citation type="journal article" date="2021" name="PeerJ">
        <title>Extensive microbial diversity within the chicken gut microbiome revealed by metagenomics and culture.</title>
        <authorList>
            <person name="Gilroy R."/>
            <person name="Ravi A."/>
            <person name="Getino M."/>
            <person name="Pursley I."/>
            <person name="Horton D.L."/>
            <person name="Alikhan N.F."/>
            <person name="Baker D."/>
            <person name="Gharbi K."/>
            <person name="Hall N."/>
            <person name="Watson M."/>
            <person name="Adriaenssens E.M."/>
            <person name="Foster-Nyarko E."/>
            <person name="Jarju S."/>
            <person name="Secka A."/>
            <person name="Antonio M."/>
            <person name="Oren A."/>
            <person name="Chaudhuri R.R."/>
            <person name="La Ragione R."/>
            <person name="Hildebrand F."/>
            <person name="Pallen M.J."/>
        </authorList>
    </citation>
    <scope>NUCLEOTIDE SEQUENCE</scope>
    <source>
        <strain evidence="2">ChiBcec21-2208</strain>
    </source>
</reference>
<evidence type="ECO:0000259" key="1">
    <source>
        <dbReference type="PROSITE" id="PS51071"/>
    </source>
</evidence>
<dbReference type="Pfam" id="PF01418">
    <property type="entry name" value="HTH_6"/>
    <property type="match status" value="1"/>
</dbReference>
<dbReference type="GO" id="GO:0003677">
    <property type="term" value="F:DNA binding"/>
    <property type="evidence" value="ECO:0007669"/>
    <property type="project" value="InterPro"/>
</dbReference>
<dbReference type="PANTHER" id="PTHR30514">
    <property type="entry name" value="GLUCOKINASE"/>
    <property type="match status" value="1"/>
</dbReference>
<proteinExistence type="predicted"/>
<name>A0A921ILC0_9FIRM</name>
<dbReference type="PANTHER" id="PTHR30514:SF21">
    <property type="entry name" value="RPIR-FAMILY TRANSCRIPTIONAL REGULATOR"/>
    <property type="match status" value="1"/>
</dbReference>
<dbReference type="SUPFAM" id="SSF46689">
    <property type="entry name" value="Homeodomain-like"/>
    <property type="match status" value="1"/>
</dbReference>
<organism evidence="2 3">
    <name type="scientific">Subdoligranulum variabile</name>
    <dbReference type="NCBI Taxonomy" id="214851"/>
    <lineage>
        <taxon>Bacteria</taxon>
        <taxon>Bacillati</taxon>
        <taxon>Bacillota</taxon>
        <taxon>Clostridia</taxon>
        <taxon>Eubacteriales</taxon>
        <taxon>Oscillospiraceae</taxon>
        <taxon>Subdoligranulum</taxon>
    </lineage>
</organism>
<feature type="domain" description="HTH rpiR-type" evidence="1">
    <location>
        <begin position="1"/>
        <end position="77"/>
    </location>
</feature>
<gene>
    <name evidence="2" type="ORF">K8V20_05715</name>
</gene>
<evidence type="ECO:0000313" key="2">
    <source>
        <dbReference type="EMBL" id="HJG28125.1"/>
    </source>
</evidence>
<dbReference type="InterPro" id="IPR036388">
    <property type="entry name" value="WH-like_DNA-bd_sf"/>
</dbReference>
<dbReference type="Proteomes" id="UP000782880">
    <property type="component" value="Unassembled WGS sequence"/>
</dbReference>
<dbReference type="PROSITE" id="PS51071">
    <property type="entry name" value="HTH_RPIR"/>
    <property type="match status" value="1"/>
</dbReference>
<dbReference type="GO" id="GO:0003700">
    <property type="term" value="F:DNA-binding transcription factor activity"/>
    <property type="evidence" value="ECO:0007669"/>
    <property type="project" value="InterPro"/>
</dbReference>
<dbReference type="InterPro" id="IPR009057">
    <property type="entry name" value="Homeodomain-like_sf"/>
</dbReference>
<reference evidence="2" key="2">
    <citation type="submission" date="2021-09" db="EMBL/GenBank/DDBJ databases">
        <authorList>
            <person name="Gilroy R."/>
        </authorList>
    </citation>
    <scope>NUCLEOTIDE SEQUENCE</scope>
    <source>
        <strain evidence="2">ChiBcec21-2208</strain>
    </source>
</reference>
<dbReference type="InterPro" id="IPR000281">
    <property type="entry name" value="HTH_RpiR"/>
</dbReference>
<dbReference type="EMBL" id="DYVE01000150">
    <property type="protein sequence ID" value="HJG28125.1"/>
    <property type="molecule type" value="Genomic_DNA"/>
</dbReference>
<dbReference type="InterPro" id="IPR047640">
    <property type="entry name" value="RpiR-like"/>
</dbReference>
<protein>
    <submittedName>
        <fullName evidence="2">MurR/RpiR family transcriptional regulator</fullName>
    </submittedName>
</protein>